<feature type="transmembrane region" description="Helical" evidence="1">
    <location>
        <begin position="7"/>
        <end position="32"/>
    </location>
</feature>
<accession>A0A495ML66</accession>
<dbReference type="AlphaFoldDB" id="A0A495ML66"/>
<sequence length="274" mass="32817">MNMGETILVFLTYILVVIVSLCMIMGFLRLVVEPAYVLAFNKPLYLHWYPIPKKLKSSQRLMLEKEFSFYRKLSNKRKAYFEHRVKSFIEYYQFLGKDVHVSEEMKIIIAGTYVMLTFGMRYYLTPLFQKIIIYPSQYFSTITEQNHKGEYNPRLKAVVFSWEDFLLGHQTTNDNVNLGLHEFTHVLHFHAIKGKDASASIFYDEFNEIVKYYNDARMSSELTERGYFRDYAYENQFEFLSVLLEHFFESPETFKKEFPELYERVKAMINFNEE</sequence>
<dbReference type="EMBL" id="RBLC01000001">
    <property type="protein sequence ID" value="RKS25812.1"/>
    <property type="molecule type" value="Genomic_DNA"/>
</dbReference>
<dbReference type="InterPro" id="IPR010384">
    <property type="entry name" value="MtfA_fam"/>
</dbReference>
<dbReference type="CDD" id="cd20170">
    <property type="entry name" value="Peptidase_M90-like"/>
    <property type="match status" value="1"/>
</dbReference>
<evidence type="ECO:0000313" key="3">
    <source>
        <dbReference type="Proteomes" id="UP000277579"/>
    </source>
</evidence>
<dbReference type="InterPro" id="IPR042252">
    <property type="entry name" value="MtfA_N"/>
</dbReference>
<dbReference type="SUPFAM" id="SSF55486">
    <property type="entry name" value="Metalloproteases ('zincins'), catalytic domain"/>
    <property type="match status" value="1"/>
</dbReference>
<comment type="caution">
    <text evidence="2">The sequence shown here is derived from an EMBL/GenBank/DDBJ whole genome shotgun (WGS) entry which is preliminary data.</text>
</comment>
<feature type="transmembrane region" description="Helical" evidence="1">
    <location>
        <begin position="107"/>
        <end position="124"/>
    </location>
</feature>
<evidence type="ECO:0000256" key="1">
    <source>
        <dbReference type="SAM" id="Phobius"/>
    </source>
</evidence>
<reference evidence="2 3" key="1">
    <citation type="submission" date="2018-10" db="EMBL/GenBank/DDBJ databases">
        <title>Genomic Encyclopedia of Archaeal and Bacterial Type Strains, Phase II (KMG-II): from individual species to whole genera.</title>
        <authorList>
            <person name="Goeker M."/>
        </authorList>
    </citation>
    <scope>NUCLEOTIDE SEQUENCE [LARGE SCALE GENOMIC DNA]</scope>
    <source>
        <strain evidence="2 3">DSM 29537</strain>
    </source>
</reference>
<name>A0A495ML66_9FLAO</name>
<organism evidence="2 3">
    <name type="scientific">Flavobacterium endophyticum</name>
    <dbReference type="NCBI Taxonomy" id="1540163"/>
    <lineage>
        <taxon>Bacteria</taxon>
        <taxon>Pseudomonadati</taxon>
        <taxon>Bacteroidota</taxon>
        <taxon>Flavobacteriia</taxon>
        <taxon>Flavobacteriales</taxon>
        <taxon>Flavobacteriaceae</taxon>
        <taxon>Flavobacterium</taxon>
    </lineage>
</organism>
<evidence type="ECO:0008006" key="4">
    <source>
        <dbReference type="Google" id="ProtNLM"/>
    </source>
</evidence>
<keyword evidence="1" id="KW-0472">Membrane</keyword>
<keyword evidence="1" id="KW-1133">Transmembrane helix</keyword>
<evidence type="ECO:0000313" key="2">
    <source>
        <dbReference type="EMBL" id="RKS25812.1"/>
    </source>
</evidence>
<keyword evidence="3" id="KW-1185">Reference proteome</keyword>
<gene>
    <name evidence="2" type="ORF">CLV94_0856</name>
</gene>
<proteinExistence type="predicted"/>
<dbReference type="PANTHER" id="PTHR30164">
    <property type="entry name" value="MTFA PEPTIDASE"/>
    <property type="match status" value="1"/>
</dbReference>
<dbReference type="Pfam" id="PF06167">
    <property type="entry name" value="Peptidase_M90"/>
    <property type="match status" value="1"/>
</dbReference>
<keyword evidence="1" id="KW-0812">Transmembrane</keyword>
<protein>
    <recommendedName>
        <fullName evidence="4">Zinc-dependent peptidase</fullName>
    </recommendedName>
</protein>
<dbReference type="Gene3D" id="1.10.472.150">
    <property type="entry name" value="Glucose-regulated metallo-peptidase M90, N-terminal domain"/>
    <property type="match status" value="1"/>
</dbReference>
<dbReference type="GO" id="GO:0005829">
    <property type="term" value="C:cytosol"/>
    <property type="evidence" value="ECO:0007669"/>
    <property type="project" value="TreeGrafter"/>
</dbReference>
<dbReference type="Proteomes" id="UP000277579">
    <property type="component" value="Unassembled WGS sequence"/>
</dbReference>
<dbReference type="PANTHER" id="PTHR30164:SF2">
    <property type="entry name" value="PROTEIN MTFA"/>
    <property type="match status" value="1"/>
</dbReference>
<dbReference type="GO" id="GO:0004177">
    <property type="term" value="F:aminopeptidase activity"/>
    <property type="evidence" value="ECO:0007669"/>
    <property type="project" value="TreeGrafter"/>
</dbReference>